<dbReference type="PANTHER" id="PTHR10426:SF133">
    <property type="entry name" value="STRICTOSIDINE SYNTHASE CONSERVED REGION DOMAIN-CONTAINING PROTEIN"/>
    <property type="match status" value="1"/>
</dbReference>
<proteinExistence type="inferred from homology"/>
<comment type="similarity">
    <text evidence="2">Belongs to the strictosidine synthase family.</text>
</comment>
<dbReference type="STRING" id="200361.A0A453SKD4"/>
<dbReference type="AlphaFoldDB" id="A0A453SKD4"/>
<evidence type="ECO:0000259" key="5">
    <source>
        <dbReference type="Pfam" id="PF03088"/>
    </source>
</evidence>
<evidence type="ECO:0000256" key="3">
    <source>
        <dbReference type="ARBA" id="ARBA00022554"/>
    </source>
</evidence>
<comment type="subcellular location">
    <subcellularLocation>
        <location evidence="1">Vacuole</location>
    </subcellularLocation>
</comment>
<evidence type="ECO:0000256" key="4">
    <source>
        <dbReference type="ARBA" id="ARBA00023180"/>
    </source>
</evidence>
<reference evidence="6" key="4">
    <citation type="submission" date="2019-03" db="UniProtKB">
        <authorList>
            <consortium name="EnsemblPlants"/>
        </authorList>
    </citation>
    <scope>IDENTIFICATION</scope>
</reference>
<accession>A0A453SKD4</accession>
<dbReference type="SUPFAM" id="SSF63829">
    <property type="entry name" value="Calcium-dependent phosphotriesterase"/>
    <property type="match status" value="1"/>
</dbReference>
<evidence type="ECO:0000256" key="1">
    <source>
        <dbReference type="ARBA" id="ARBA00004116"/>
    </source>
</evidence>
<dbReference type="Proteomes" id="UP000015105">
    <property type="component" value="Chromosome 7D"/>
</dbReference>
<dbReference type="InterPro" id="IPR011042">
    <property type="entry name" value="6-blade_b-propeller_TolB-like"/>
</dbReference>
<keyword evidence="4" id="KW-0325">Glycoprotein</keyword>
<feature type="domain" description="Strictosidine synthase conserved region" evidence="5">
    <location>
        <begin position="2"/>
        <end position="70"/>
    </location>
</feature>
<dbReference type="Pfam" id="PF03088">
    <property type="entry name" value="Str_synth"/>
    <property type="match status" value="1"/>
</dbReference>
<reference evidence="6" key="3">
    <citation type="journal article" date="2017" name="Nature">
        <title>Genome sequence of the progenitor of the wheat D genome Aegilops tauschii.</title>
        <authorList>
            <person name="Luo M.C."/>
            <person name="Gu Y.Q."/>
            <person name="Puiu D."/>
            <person name="Wang H."/>
            <person name="Twardziok S.O."/>
            <person name="Deal K.R."/>
            <person name="Huo N."/>
            <person name="Zhu T."/>
            <person name="Wang L."/>
            <person name="Wang Y."/>
            <person name="McGuire P.E."/>
            <person name="Liu S."/>
            <person name="Long H."/>
            <person name="Ramasamy R.K."/>
            <person name="Rodriguez J.C."/>
            <person name="Van S.L."/>
            <person name="Yuan L."/>
            <person name="Wang Z."/>
            <person name="Xia Z."/>
            <person name="Xiao L."/>
            <person name="Anderson O.D."/>
            <person name="Ouyang S."/>
            <person name="Liang Y."/>
            <person name="Zimin A.V."/>
            <person name="Pertea G."/>
            <person name="Qi P."/>
            <person name="Bennetzen J.L."/>
            <person name="Dai X."/>
            <person name="Dawson M.W."/>
            <person name="Muller H.G."/>
            <person name="Kugler K."/>
            <person name="Rivarola-Duarte L."/>
            <person name="Spannagl M."/>
            <person name="Mayer K.F.X."/>
            <person name="Lu F.H."/>
            <person name="Bevan M.W."/>
            <person name="Leroy P."/>
            <person name="Li P."/>
            <person name="You F.M."/>
            <person name="Sun Q."/>
            <person name="Liu Z."/>
            <person name="Lyons E."/>
            <person name="Wicker T."/>
            <person name="Salzberg S.L."/>
            <person name="Devos K.M."/>
            <person name="Dvorak J."/>
        </authorList>
    </citation>
    <scope>NUCLEOTIDE SEQUENCE [LARGE SCALE GENOMIC DNA]</scope>
    <source>
        <strain evidence="6">cv. AL8/78</strain>
    </source>
</reference>
<dbReference type="GO" id="GO:0005773">
    <property type="term" value="C:vacuole"/>
    <property type="evidence" value="ECO:0007669"/>
    <property type="project" value="UniProtKB-SubCell"/>
</dbReference>
<dbReference type="GO" id="GO:0016787">
    <property type="term" value="F:hydrolase activity"/>
    <property type="evidence" value="ECO:0007669"/>
    <property type="project" value="TreeGrafter"/>
</dbReference>
<organism evidence="6 7">
    <name type="scientific">Aegilops tauschii subsp. strangulata</name>
    <name type="common">Goatgrass</name>
    <dbReference type="NCBI Taxonomy" id="200361"/>
    <lineage>
        <taxon>Eukaryota</taxon>
        <taxon>Viridiplantae</taxon>
        <taxon>Streptophyta</taxon>
        <taxon>Embryophyta</taxon>
        <taxon>Tracheophyta</taxon>
        <taxon>Spermatophyta</taxon>
        <taxon>Magnoliopsida</taxon>
        <taxon>Liliopsida</taxon>
        <taxon>Poales</taxon>
        <taxon>Poaceae</taxon>
        <taxon>BOP clade</taxon>
        <taxon>Pooideae</taxon>
        <taxon>Triticodae</taxon>
        <taxon>Triticeae</taxon>
        <taxon>Triticinae</taxon>
        <taxon>Aegilops</taxon>
    </lineage>
</organism>
<keyword evidence="7" id="KW-1185">Reference proteome</keyword>
<dbReference type="EnsemblPlants" id="AET7Gv20971100.1">
    <property type="protein sequence ID" value="AET7Gv20971100.1"/>
    <property type="gene ID" value="AET7Gv20971100"/>
</dbReference>
<dbReference type="GO" id="GO:0012505">
    <property type="term" value="C:endomembrane system"/>
    <property type="evidence" value="ECO:0007669"/>
    <property type="project" value="TreeGrafter"/>
</dbReference>
<evidence type="ECO:0000313" key="7">
    <source>
        <dbReference type="Proteomes" id="UP000015105"/>
    </source>
</evidence>
<evidence type="ECO:0000256" key="2">
    <source>
        <dbReference type="ARBA" id="ARBA00009191"/>
    </source>
</evidence>
<dbReference type="Gramene" id="AET7Gv20971100.1">
    <property type="protein sequence ID" value="AET7Gv20971100.1"/>
    <property type="gene ID" value="AET7Gv20971100"/>
</dbReference>
<dbReference type="PANTHER" id="PTHR10426">
    <property type="entry name" value="STRICTOSIDINE SYNTHASE-RELATED"/>
    <property type="match status" value="1"/>
</dbReference>
<sequence length="79" mass="8742">MNYDRSQHEMVTRLGDATGHLMRYDPHTGDVAVLQTRLAYANGVASSTDLTHLIVASTRSCKLLRHWIKGSKAGCTSRL</sequence>
<dbReference type="InterPro" id="IPR018119">
    <property type="entry name" value="Strictosidine_synth_cons-reg"/>
</dbReference>
<protein>
    <recommendedName>
        <fullName evidence="5">Strictosidine synthase conserved region domain-containing protein</fullName>
    </recommendedName>
</protein>
<reference evidence="7" key="1">
    <citation type="journal article" date="2014" name="Science">
        <title>Ancient hybridizations among the ancestral genomes of bread wheat.</title>
        <authorList>
            <consortium name="International Wheat Genome Sequencing Consortium,"/>
            <person name="Marcussen T."/>
            <person name="Sandve S.R."/>
            <person name="Heier L."/>
            <person name="Spannagl M."/>
            <person name="Pfeifer M."/>
            <person name="Jakobsen K.S."/>
            <person name="Wulff B.B."/>
            <person name="Steuernagel B."/>
            <person name="Mayer K.F."/>
            <person name="Olsen O.A."/>
        </authorList>
    </citation>
    <scope>NUCLEOTIDE SEQUENCE [LARGE SCALE GENOMIC DNA]</scope>
    <source>
        <strain evidence="7">cv. AL8/78</strain>
    </source>
</reference>
<keyword evidence="3" id="KW-0926">Vacuole</keyword>
<evidence type="ECO:0000313" key="6">
    <source>
        <dbReference type="EnsemblPlants" id="AET7Gv20971100.1"/>
    </source>
</evidence>
<reference evidence="6" key="5">
    <citation type="journal article" date="2021" name="G3 (Bethesda)">
        <title>Aegilops tauschii genome assembly Aet v5.0 features greater sequence contiguity and improved annotation.</title>
        <authorList>
            <person name="Wang L."/>
            <person name="Zhu T."/>
            <person name="Rodriguez J.C."/>
            <person name="Deal K.R."/>
            <person name="Dubcovsky J."/>
            <person name="McGuire P.E."/>
            <person name="Lux T."/>
            <person name="Spannagl M."/>
            <person name="Mayer K.F.X."/>
            <person name="Baldrich P."/>
            <person name="Meyers B.C."/>
            <person name="Huo N."/>
            <person name="Gu Y.Q."/>
            <person name="Zhou H."/>
            <person name="Devos K.M."/>
            <person name="Bennetzen J.L."/>
            <person name="Unver T."/>
            <person name="Budak H."/>
            <person name="Gulick P.J."/>
            <person name="Galiba G."/>
            <person name="Kalapos B."/>
            <person name="Nelson D.R."/>
            <person name="Li P."/>
            <person name="You F.M."/>
            <person name="Luo M.C."/>
            <person name="Dvorak J."/>
        </authorList>
    </citation>
    <scope>NUCLEOTIDE SEQUENCE [LARGE SCALE GENOMIC DNA]</scope>
    <source>
        <strain evidence="6">cv. AL8/78</strain>
    </source>
</reference>
<reference evidence="7" key="2">
    <citation type="journal article" date="2017" name="Nat. Plants">
        <title>The Aegilops tauschii genome reveals multiple impacts of transposons.</title>
        <authorList>
            <person name="Zhao G."/>
            <person name="Zou C."/>
            <person name="Li K."/>
            <person name="Wang K."/>
            <person name="Li T."/>
            <person name="Gao L."/>
            <person name="Zhang X."/>
            <person name="Wang H."/>
            <person name="Yang Z."/>
            <person name="Liu X."/>
            <person name="Jiang W."/>
            <person name="Mao L."/>
            <person name="Kong X."/>
            <person name="Jiao Y."/>
            <person name="Jia J."/>
        </authorList>
    </citation>
    <scope>NUCLEOTIDE SEQUENCE [LARGE SCALE GENOMIC DNA]</scope>
    <source>
        <strain evidence="7">cv. AL8/78</strain>
    </source>
</reference>
<name>A0A453SKD4_AEGTS</name>
<dbReference type="Gene3D" id="2.120.10.30">
    <property type="entry name" value="TolB, C-terminal domain"/>
    <property type="match status" value="1"/>
</dbReference>